<sequence>MPVSLRSSRLGLALLTLSCLVVALASWRTAVAPFELAMAHMVHYLDGYRLPMYAHIIFGPVALALVPLQVWRGSRRRPALHRWSGRLYVLSILLAALGSLAMLPAYQGSTFTAAGFLTLALLWIATTGMGLVRALQGRFDDHRIWMLRSAALTVAAVTLRLIMFPLMASGQSVLETYEITAWGSWLINLVAVEAWLAWRDRWRLA</sequence>
<proteinExistence type="predicted"/>
<feature type="transmembrane region" description="Helical" evidence="1">
    <location>
        <begin position="179"/>
        <end position="198"/>
    </location>
</feature>
<feature type="transmembrane region" description="Helical" evidence="1">
    <location>
        <begin position="144"/>
        <end position="167"/>
    </location>
</feature>
<gene>
    <name evidence="2" type="ORF">GWI72_19020</name>
</gene>
<keyword evidence="3" id="KW-1185">Reference proteome</keyword>
<evidence type="ECO:0000313" key="3">
    <source>
        <dbReference type="Proteomes" id="UP000586722"/>
    </source>
</evidence>
<accession>A0A7X5F5Z3</accession>
<organism evidence="2 3">
    <name type="scientific">Pannonibacter tanglangensis</name>
    <dbReference type="NCBI Taxonomy" id="2750084"/>
    <lineage>
        <taxon>Bacteria</taxon>
        <taxon>Pseudomonadati</taxon>
        <taxon>Pseudomonadota</taxon>
        <taxon>Alphaproteobacteria</taxon>
        <taxon>Hyphomicrobiales</taxon>
        <taxon>Stappiaceae</taxon>
        <taxon>Pannonibacter</taxon>
    </lineage>
</organism>
<feature type="transmembrane region" description="Helical" evidence="1">
    <location>
        <begin position="49"/>
        <end position="66"/>
    </location>
</feature>
<feature type="transmembrane region" description="Helical" evidence="1">
    <location>
        <begin position="87"/>
        <end position="106"/>
    </location>
</feature>
<dbReference type="Pfam" id="PF10067">
    <property type="entry name" value="DUF2306"/>
    <property type="match status" value="1"/>
</dbReference>
<dbReference type="Proteomes" id="UP000586722">
    <property type="component" value="Unassembled WGS sequence"/>
</dbReference>
<reference evidence="3" key="1">
    <citation type="submission" date="2020-01" db="EMBL/GenBank/DDBJ databases">
        <authorList>
            <person name="Fang Y."/>
            <person name="Sun R."/>
            <person name="Nie L."/>
            <person name="He J."/>
            <person name="Hao L."/>
            <person name="Wang L."/>
            <person name="Su S."/>
            <person name="Lv E."/>
            <person name="Zhang Z."/>
            <person name="Xie R."/>
            <person name="Liu H."/>
        </authorList>
    </citation>
    <scope>NUCLEOTIDE SEQUENCE [LARGE SCALE GENOMIC DNA]</scope>
    <source>
        <strain evidence="3">XCT-53</strain>
    </source>
</reference>
<keyword evidence="1" id="KW-1133">Transmembrane helix</keyword>
<dbReference type="RefSeq" id="WP_161709651.1">
    <property type="nucleotide sequence ID" value="NZ_JAABLQ010000004.1"/>
</dbReference>
<protein>
    <submittedName>
        <fullName evidence="2">DUF2306 domain-containing protein</fullName>
    </submittedName>
</protein>
<dbReference type="AlphaFoldDB" id="A0A7X5F5Z3"/>
<feature type="transmembrane region" description="Helical" evidence="1">
    <location>
        <begin position="112"/>
        <end position="132"/>
    </location>
</feature>
<dbReference type="InterPro" id="IPR018750">
    <property type="entry name" value="DUF2306_membrane"/>
</dbReference>
<keyword evidence="1" id="KW-0812">Transmembrane</keyword>
<comment type="caution">
    <text evidence="2">The sequence shown here is derived from an EMBL/GenBank/DDBJ whole genome shotgun (WGS) entry which is preliminary data.</text>
</comment>
<evidence type="ECO:0000313" key="2">
    <source>
        <dbReference type="EMBL" id="NBN80375.1"/>
    </source>
</evidence>
<evidence type="ECO:0000256" key="1">
    <source>
        <dbReference type="SAM" id="Phobius"/>
    </source>
</evidence>
<name>A0A7X5F5Z3_9HYPH</name>
<keyword evidence="1" id="KW-0472">Membrane</keyword>
<dbReference type="EMBL" id="JAABLQ010000004">
    <property type="protein sequence ID" value="NBN80375.1"/>
    <property type="molecule type" value="Genomic_DNA"/>
</dbReference>